<dbReference type="AlphaFoldDB" id="A0A0K1JLZ6"/>
<keyword evidence="1" id="KW-0540">Nuclease</keyword>
<dbReference type="CDD" id="cd17932">
    <property type="entry name" value="DEXQc_UvrD"/>
    <property type="match status" value="1"/>
</dbReference>
<feature type="binding site" evidence="14">
    <location>
        <begin position="37"/>
        <end position="44"/>
    </location>
    <ligand>
        <name>ATP</name>
        <dbReference type="ChEBI" id="CHEBI:30616"/>
    </ligand>
</feature>
<protein>
    <recommendedName>
        <fullName evidence="12">DNA 3'-5' helicase</fullName>
        <ecNumber evidence="12">5.6.2.4</ecNumber>
    </recommendedName>
</protein>
<proteinExistence type="predicted"/>
<dbReference type="Gene3D" id="1.10.486.10">
    <property type="entry name" value="PCRA, domain 4"/>
    <property type="match status" value="1"/>
</dbReference>
<evidence type="ECO:0000256" key="9">
    <source>
        <dbReference type="ARBA" id="ARBA00023204"/>
    </source>
</evidence>
<dbReference type="InterPro" id="IPR011604">
    <property type="entry name" value="PDDEXK-like_dom_sf"/>
</dbReference>
<dbReference type="Pfam" id="PF12705">
    <property type="entry name" value="PDDEXK_1"/>
    <property type="match status" value="1"/>
</dbReference>
<keyword evidence="5 14" id="KW-0347">Helicase</keyword>
<comment type="catalytic activity">
    <reaction evidence="11">
        <text>Couples ATP hydrolysis with the unwinding of duplex DNA by translocating in the 3'-5' direction.</text>
        <dbReference type="EC" id="5.6.2.4"/>
    </reaction>
</comment>
<dbReference type="PATRIC" id="fig|571913.6.peg.4086"/>
<evidence type="ECO:0000256" key="12">
    <source>
        <dbReference type="ARBA" id="ARBA00034808"/>
    </source>
</evidence>
<evidence type="ECO:0000256" key="2">
    <source>
        <dbReference type="ARBA" id="ARBA00022741"/>
    </source>
</evidence>
<dbReference type="Gene3D" id="3.40.50.300">
    <property type="entry name" value="P-loop containing nucleotide triphosphate hydrolases"/>
    <property type="match status" value="4"/>
</dbReference>
<dbReference type="SUPFAM" id="SSF52540">
    <property type="entry name" value="P-loop containing nucleoside triphosphate hydrolases"/>
    <property type="match status" value="1"/>
</dbReference>
<dbReference type="PANTHER" id="PTHR11070">
    <property type="entry name" value="UVRD / RECB / PCRA DNA HELICASE FAMILY MEMBER"/>
    <property type="match status" value="1"/>
</dbReference>
<dbReference type="PANTHER" id="PTHR11070:SF55">
    <property type="entry name" value="DNA 3'-5' HELICASE"/>
    <property type="match status" value="1"/>
</dbReference>
<dbReference type="Gene3D" id="3.90.320.10">
    <property type="match status" value="1"/>
</dbReference>
<dbReference type="STRING" id="571913.VV02_20155"/>
<evidence type="ECO:0000256" key="8">
    <source>
        <dbReference type="ARBA" id="ARBA00023125"/>
    </source>
</evidence>
<evidence type="ECO:0000256" key="10">
    <source>
        <dbReference type="ARBA" id="ARBA00023235"/>
    </source>
</evidence>
<dbReference type="InterPro" id="IPR038726">
    <property type="entry name" value="PDDEXK_AddAB-type"/>
</dbReference>
<dbReference type="InterPro" id="IPR014017">
    <property type="entry name" value="DNA_helicase_UvrD-like_C"/>
</dbReference>
<dbReference type="GO" id="GO:0005524">
    <property type="term" value="F:ATP binding"/>
    <property type="evidence" value="ECO:0007669"/>
    <property type="project" value="UniProtKB-UniRule"/>
</dbReference>
<dbReference type="GO" id="GO:0000725">
    <property type="term" value="P:recombinational repair"/>
    <property type="evidence" value="ECO:0007669"/>
    <property type="project" value="TreeGrafter"/>
</dbReference>
<evidence type="ECO:0000256" key="3">
    <source>
        <dbReference type="ARBA" id="ARBA00022763"/>
    </source>
</evidence>
<dbReference type="InterPro" id="IPR000212">
    <property type="entry name" value="DNA_helicase_UvrD/REP"/>
</dbReference>
<dbReference type="Pfam" id="PF13361">
    <property type="entry name" value="UvrD_C"/>
    <property type="match status" value="2"/>
</dbReference>
<dbReference type="KEGG" id="lmoi:VV02_20155"/>
<feature type="domain" description="UvrD-like helicase ATP-binding" evidence="16">
    <location>
        <begin position="16"/>
        <end position="354"/>
    </location>
</feature>
<keyword evidence="19" id="KW-1185">Reference proteome</keyword>
<dbReference type="SUPFAM" id="SSF52980">
    <property type="entry name" value="Restriction endonuclease-like"/>
    <property type="match status" value="1"/>
</dbReference>
<keyword evidence="8" id="KW-0238">DNA-binding</keyword>
<organism evidence="18 19">
    <name type="scientific">Luteipulveratus mongoliensis</name>
    <dbReference type="NCBI Taxonomy" id="571913"/>
    <lineage>
        <taxon>Bacteria</taxon>
        <taxon>Bacillati</taxon>
        <taxon>Actinomycetota</taxon>
        <taxon>Actinomycetes</taxon>
        <taxon>Micrococcales</taxon>
        <taxon>Dermacoccaceae</taxon>
        <taxon>Luteipulveratus</taxon>
    </lineage>
</organism>
<dbReference type="InterPro" id="IPR011335">
    <property type="entry name" value="Restrct_endonuc-II-like"/>
</dbReference>
<dbReference type="Proteomes" id="UP000066480">
    <property type="component" value="Chromosome"/>
</dbReference>
<accession>A0A0K1JLZ6</accession>
<evidence type="ECO:0000256" key="15">
    <source>
        <dbReference type="SAM" id="MobiDB-lite"/>
    </source>
</evidence>
<keyword evidence="2 14" id="KW-0547">Nucleotide-binding</keyword>
<name>A0A0K1JLZ6_9MICO</name>
<dbReference type="InterPro" id="IPR014016">
    <property type="entry name" value="UvrD-like_ATP-bd"/>
</dbReference>
<dbReference type="PROSITE" id="PS51217">
    <property type="entry name" value="UVRD_HELICASE_CTER"/>
    <property type="match status" value="1"/>
</dbReference>
<evidence type="ECO:0000256" key="7">
    <source>
        <dbReference type="ARBA" id="ARBA00022840"/>
    </source>
</evidence>
<sequence length="1105" mass="119765">MPAYTAAALAQALGNPPPTAEQRAVIEAPLRPLLVVAGAGSGKTETMASRVVWLVANRMVEPDQVLGLTFTRKAAGELAERIGRRLRRLRHEGLWTPTADDDGTQGLGDIPAVSTYHSYAGRLVSENGLRLGIEPESRMLSEAAAWQYASEVVQRYDGPMDRIEFAESTITAAVVALAGEMAEHLLRPEDVATYLDGVAAHVPTLPVTGRTRGTPPDATAMLKALAARRDLIPIVQAYADLKHRRSALDFSDQMAVAAELAQRFPSLGSVERQRFRAVLLDEFQDTSEAQMVLLRSLFVARGEAVPVTAVGDPHQSIYGWRGASATTLARYPHIFSDGHGQATVLPLSTSWRNDRGILEVANLTAAPLRQSSQVAVETLRPRPDAGEGRIRAARLETTEDEARHVAEWVRARWFTPEGKRSGRTAAVLCRKRSQFPVVAEALTEAGLPVEVVGIGGLLTTPEVSDLVSLLWVVQDPSRGDRLMRLLTGPALRLGPADLDGLASWSRHLAARDRPDVPRDQADIAPDSREQASLVEALDELPRDAWTGRDGQRVSATARGRLEGLAAAVRRLRSLTGLPLSDLAGEAERVLGLDIEVLSRPEHTSTTARVHLDAFADVAAQFAASADRPTLGGFLAWLDAAEKEERGLDLGYLEVETDAVQVLTVHASKGLEWDVVVVPGLTEGTFPAHDARASWAADGGEGAGGEGTGGTWRTGTVRDKGWTSGLEGVPYDLRGDRDGLPVLPWRTAEGTQELKDAFVAFQEDGGAHAVAEERRLAYVAFTRARQELLLSAPVWADGKMPRVTSRFIDELRSADLVRVGEWAPMPVVPAGEKTVPNPRLAEALTAQWPHDPLARRRAQLADGALRVREAIEAPPLLEQGLVPVDDRALEIDLLLRERDRQRRPGDAVVTVPRHLSASAVVSLASDPVAFARELRRPMPHAPALAARRGTAFHAWVEQHYAQAALVDITEMPGASDTDPGDDADLPAMKEHFLASEWAGRRPNAIEVAVETVVDGMAVRGRIDAVFPRVPSGFTIVDWKTGRPPTGEAARHRVLQLAAYRLAYARLRDVPLEDVDGAFYYAATGETVWPELPDEVALQELLATIPE</sequence>
<keyword evidence="7 14" id="KW-0067">ATP-binding</keyword>
<dbReference type="EMBL" id="CP011112">
    <property type="protein sequence ID" value="AKU17615.1"/>
    <property type="molecule type" value="Genomic_DNA"/>
</dbReference>
<dbReference type="GO" id="GO:0005829">
    <property type="term" value="C:cytosol"/>
    <property type="evidence" value="ECO:0007669"/>
    <property type="project" value="TreeGrafter"/>
</dbReference>
<keyword evidence="6" id="KW-0269">Exonuclease</keyword>
<evidence type="ECO:0000313" key="18">
    <source>
        <dbReference type="EMBL" id="AKU17615.1"/>
    </source>
</evidence>
<evidence type="ECO:0000256" key="4">
    <source>
        <dbReference type="ARBA" id="ARBA00022801"/>
    </source>
</evidence>
<dbReference type="GO" id="GO:0033202">
    <property type="term" value="C:DNA helicase complex"/>
    <property type="evidence" value="ECO:0007669"/>
    <property type="project" value="TreeGrafter"/>
</dbReference>
<feature type="domain" description="UvrD-like helicase C-terminal" evidence="17">
    <location>
        <begin position="355"/>
        <end position="669"/>
    </location>
</feature>
<evidence type="ECO:0000256" key="11">
    <source>
        <dbReference type="ARBA" id="ARBA00034617"/>
    </source>
</evidence>
<keyword evidence="10" id="KW-0413">Isomerase</keyword>
<evidence type="ECO:0000313" key="19">
    <source>
        <dbReference type="Proteomes" id="UP000066480"/>
    </source>
</evidence>
<keyword evidence="3" id="KW-0227">DNA damage</keyword>
<feature type="region of interest" description="Disordered" evidence="15">
    <location>
        <begin position="697"/>
        <end position="718"/>
    </location>
</feature>
<evidence type="ECO:0000256" key="6">
    <source>
        <dbReference type="ARBA" id="ARBA00022839"/>
    </source>
</evidence>
<keyword evidence="4 14" id="KW-0378">Hydrolase</keyword>
<dbReference type="GO" id="GO:0003677">
    <property type="term" value="F:DNA binding"/>
    <property type="evidence" value="ECO:0007669"/>
    <property type="project" value="UniProtKB-KW"/>
</dbReference>
<dbReference type="EC" id="5.6.2.4" evidence="12"/>
<dbReference type="PROSITE" id="PS51198">
    <property type="entry name" value="UVRD_HELICASE_ATP_BIND"/>
    <property type="match status" value="1"/>
</dbReference>
<comment type="catalytic activity">
    <reaction evidence="13">
        <text>ATP + H2O = ADP + phosphate + H(+)</text>
        <dbReference type="Rhea" id="RHEA:13065"/>
        <dbReference type="ChEBI" id="CHEBI:15377"/>
        <dbReference type="ChEBI" id="CHEBI:15378"/>
        <dbReference type="ChEBI" id="CHEBI:30616"/>
        <dbReference type="ChEBI" id="CHEBI:43474"/>
        <dbReference type="ChEBI" id="CHEBI:456216"/>
        <dbReference type="EC" id="5.6.2.4"/>
    </reaction>
</comment>
<feature type="compositionally biased region" description="Gly residues" evidence="15">
    <location>
        <begin position="698"/>
        <end position="711"/>
    </location>
</feature>
<dbReference type="GO" id="GO:0004527">
    <property type="term" value="F:exonuclease activity"/>
    <property type="evidence" value="ECO:0007669"/>
    <property type="project" value="UniProtKB-KW"/>
</dbReference>
<keyword evidence="9" id="KW-0234">DNA repair</keyword>
<dbReference type="OrthoDB" id="4812256at2"/>
<reference evidence="18 19" key="1">
    <citation type="submission" date="2015-03" db="EMBL/GenBank/DDBJ databases">
        <title>Luteipulveratus halotolerans sp. nov., a novel actinobacterium (Dermacoccaceae) from Sarawak, Malaysia.</title>
        <authorList>
            <person name="Juboi H."/>
            <person name="Basik A."/>
            <person name="Shamsul S.S."/>
            <person name="Arnold P."/>
            <person name="Schmitt E.K."/>
            <person name="Sanglier J.-J."/>
            <person name="Yeo T."/>
        </authorList>
    </citation>
    <scope>NUCLEOTIDE SEQUENCE [LARGE SCALE GENOMIC DNA]</scope>
    <source>
        <strain evidence="18 19">MN07-A0370</strain>
    </source>
</reference>
<evidence type="ECO:0000259" key="16">
    <source>
        <dbReference type="PROSITE" id="PS51198"/>
    </source>
</evidence>
<evidence type="ECO:0000256" key="13">
    <source>
        <dbReference type="ARBA" id="ARBA00048988"/>
    </source>
</evidence>
<dbReference type="Pfam" id="PF00580">
    <property type="entry name" value="UvrD-helicase"/>
    <property type="match status" value="1"/>
</dbReference>
<evidence type="ECO:0000256" key="14">
    <source>
        <dbReference type="PROSITE-ProRule" id="PRU00560"/>
    </source>
</evidence>
<dbReference type="GO" id="GO:0043138">
    <property type="term" value="F:3'-5' DNA helicase activity"/>
    <property type="evidence" value="ECO:0007669"/>
    <property type="project" value="UniProtKB-EC"/>
</dbReference>
<dbReference type="InterPro" id="IPR027417">
    <property type="entry name" value="P-loop_NTPase"/>
</dbReference>
<evidence type="ECO:0000256" key="1">
    <source>
        <dbReference type="ARBA" id="ARBA00022722"/>
    </source>
</evidence>
<gene>
    <name evidence="18" type="ORF">VV02_20155</name>
</gene>
<evidence type="ECO:0000256" key="5">
    <source>
        <dbReference type="ARBA" id="ARBA00022806"/>
    </source>
</evidence>
<evidence type="ECO:0000259" key="17">
    <source>
        <dbReference type="PROSITE" id="PS51217"/>
    </source>
</evidence>
<dbReference type="RefSeq" id="WP_052594424.1">
    <property type="nucleotide sequence ID" value="NZ_CP011112.1"/>
</dbReference>